<feature type="coiled-coil region" evidence="1">
    <location>
        <begin position="485"/>
        <end position="512"/>
    </location>
</feature>
<protein>
    <submittedName>
        <fullName evidence="3">Uncharacterized protein</fullName>
    </submittedName>
</protein>
<evidence type="ECO:0000256" key="1">
    <source>
        <dbReference type="SAM" id="Coils"/>
    </source>
</evidence>
<feature type="compositionally biased region" description="Polar residues" evidence="2">
    <location>
        <begin position="291"/>
        <end position="317"/>
    </location>
</feature>
<name>A0A072PES2_9EURO</name>
<dbReference type="GeneID" id="25281184"/>
<dbReference type="PANTHER" id="PTHR33488">
    <property type="entry name" value="ZGC:162509"/>
    <property type="match status" value="1"/>
</dbReference>
<keyword evidence="4" id="KW-1185">Reference proteome</keyword>
<evidence type="ECO:0000313" key="4">
    <source>
        <dbReference type="Proteomes" id="UP000027920"/>
    </source>
</evidence>
<feature type="coiled-coil region" evidence="1">
    <location>
        <begin position="203"/>
        <end position="230"/>
    </location>
</feature>
<comment type="caution">
    <text evidence="3">The sequence shown here is derived from an EMBL/GenBank/DDBJ whole genome shotgun (WGS) entry which is preliminary data.</text>
</comment>
<dbReference type="HOGENOM" id="CLU_021167_0_0_1"/>
<organism evidence="3 4">
    <name type="scientific">Exophiala aquamarina CBS 119918</name>
    <dbReference type="NCBI Taxonomy" id="1182545"/>
    <lineage>
        <taxon>Eukaryota</taxon>
        <taxon>Fungi</taxon>
        <taxon>Dikarya</taxon>
        <taxon>Ascomycota</taxon>
        <taxon>Pezizomycotina</taxon>
        <taxon>Eurotiomycetes</taxon>
        <taxon>Chaetothyriomycetidae</taxon>
        <taxon>Chaetothyriales</taxon>
        <taxon>Herpotrichiellaceae</taxon>
        <taxon>Exophiala</taxon>
    </lineage>
</organism>
<dbReference type="VEuPathDB" id="FungiDB:A1O9_06267"/>
<dbReference type="AlphaFoldDB" id="A0A072PES2"/>
<dbReference type="PANTHER" id="PTHR33488:SF2">
    <property type="entry name" value="EARLY ENDOSOME ANTIGEN 1-LIKE"/>
    <property type="match status" value="1"/>
</dbReference>
<evidence type="ECO:0000313" key="3">
    <source>
        <dbReference type="EMBL" id="KEF58341.1"/>
    </source>
</evidence>
<evidence type="ECO:0000256" key="2">
    <source>
        <dbReference type="SAM" id="MobiDB-lite"/>
    </source>
</evidence>
<dbReference type="RefSeq" id="XP_013260931.1">
    <property type="nucleotide sequence ID" value="XM_013405477.1"/>
</dbReference>
<proteinExistence type="predicted"/>
<feature type="region of interest" description="Disordered" evidence="2">
    <location>
        <begin position="284"/>
        <end position="320"/>
    </location>
</feature>
<keyword evidence="1" id="KW-0175">Coiled coil</keyword>
<sequence length="556" mass="60281">MSESSALALIDKAGTISTKEASSDIKSSLLFTARWESLLMSAPIALSSLGACYVASSSEIARTIKLTIPKDSKLTTPSLPANLVECGNLGTNAFIEAEAAMGSIHMNSKMVDMKVADIINALGDPTMAKRNLPSHLNNLMGAAQECLQRALDMDKKFDEWLEFICDLRVACVEQSSTTEDELRTGKINQLSEKTRLDYQTMAVASAENATKRLEQELTVASEAFKKASDEYPTGWDIVGQQIVSGLADTFNTAVNAAIPVLMQHLSPFKNFTAAAGAVGDFIDDIQDDETPQSQRPPTNGATSTRPSGPAPTASNQIPVPHITDPAYSQINTYMLYLNILNDLLSSGKDKGVNWDKARGSEKTDPKTTAKFLVSMFSDAKQSFAGLATKAQASTDYRDVIETALEVATAVEKEVNKGTSASYELPKGGSALVNLWQQKFRDAYLKAYGLYSTAKALPGNPPNGEVPIQFPLIQSTPLESSTDPKSDQAQAILESAKNRLNTTQEAYRTTQDNFLASAEMLTTQKVRLGEIQSKITDLQMMTMDLARQPPRVVSFLR</sequence>
<dbReference type="Proteomes" id="UP000027920">
    <property type="component" value="Unassembled WGS sequence"/>
</dbReference>
<dbReference type="OrthoDB" id="5406275at2759"/>
<accession>A0A072PES2</accession>
<gene>
    <name evidence="3" type="ORF">A1O9_06267</name>
</gene>
<dbReference type="STRING" id="1182545.A0A072PES2"/>
<reference evidence="3 4" key="1">
    <citation type="submission" date="2013-03" db="EMBL/GenBank/DDBJ databases">
        <title>The Genome Sequence of Exophiala aquamarina CBS 119918.</title>
        <authorList>
            <consortium name="The Broad Institute Genomics Platform"/>
            <person name="Cuomo C."/>
            <person name="de Hoog S."/>
            <person name="Gorbushina A."/>
            <person name="Walker B."/>
            <person name="Young S.K."/>
            <person name="Zeng Q."/>
            <person name="Gargeya S."/>
            <person name="Fitzgerald M."/>
            <person name="Haas B."/>
            <person name="Abouelleil A."/>
            <person name="Allen A.W."/>
            <person name="Alvarado L."/>
            <person name="Arachchi H.M."/>
            <person name="Berlin A.M."/>
            <person name="Chapman S.B."/>
            <person name="Gainer-Dewar J."/>
            <person name="Goldberg J."/>
            <person name="Griggs A."/>
            <person name="Gujja S."/>
            <person name="Hansen M."/>
            <person name="Howarth C."/>
            <person name="Imamovic A."/>
            <person name="Ireland A."/>
            <person name="Larimer J."/>
            <person name="McCowan C."/>
            <person name="Murphy C."/>
            <person name="Pearson M."/>
            <person name="Poon T.W."/>
            <person name="Priest M."/>
            <person name="Roberts A."/>
            <person name="Saif S."/>
            <person name="Shea T."/>
            <person name="Sisk P."/>
            <person name="Sykes S."/>
            <person name="Wortman J."/>
            <person name="Nusbaum C."/>
            <person name="Birren B."/>
        </authorList>
    </citation>
    <scope>NUCLEOTIDE SEQUENCE [LARGE SCALE GENOMIC DNA]</scope>
    <source>
        <strain evidence="3 4">CBS 119918</strain>
    </source>
</reference>
<dbReference type="EMBL" id="AMGV01000004">
    <property type="protein sequence ID" value="KEF58341.1"/>
    <property type="molecule type" value="Genomic_DNA"/>
</dbReference>